<organism evidence="1 2">
    <name type="scientific">Lyophyllum shimeji</name>
    <name type="common">Hon-shimeji</name>
    <name type="synonym">Tricholoma shimeji</name>
    <dbReference type="NCBI Taxonomy" id="47721"/>
    <lineage>
        <taxon>Eukaryota</taxon>
        <taxon>Fungi</taxon>
        <taxon>Dikarya</taxon>
        <taxon>Basidiomycota</taxon>
        <taxon>Agaricomycotina</taxon>
        <taxon>Agaricomycetes</taxon>
        <taxon>Agaricomycetidae</taxon>
        <taxon>Agaricales</taxon>
        <taxon>Tricholomatineae</taxon>
        <taxon>Lyophyllaceae</taxon>
        <taxon>Lyophyllum</taxon>
    </lineage>
</organism>
<comment type="caution">
    <text evidence="1">The sequence shown here is derived from an EMBL/GenBank/DDBJ whole genome shotgun (WGS) entry which is preliminary data.</text>
</comment>
<reference evidence="1" key="1">
    <citation type="submission" date="2022-07" db="EMBL/GenBank/DDBJ databases">
        <title>The genome of Lyophyllum shimeji provides insight into the initial evolution of ectomycorrhizal fungal genome.</title>
        <authorList>
            <person name="Kobayashi Y."/>
            <person name="Shibata T."/>
            <person name="Hirakawa H."/>
            <person name="Shigenobu S."/>
            <person name="Nishiyama T."/>
            <person name="Yamada A."/>
            <person name="Hasebe M."/>
            <person name="Kawaguchi M."/>
        </authorList>
    </citation>
    <scope>NUCLEOTIDE SEQUENCE</scope>
    <source>
        <strain evidence="1">AT787</strain>
    </source>
</reference>
<dbReference type="AlphaFoldDB" id="A0A9P3UPT6"/>
<proteinExistence type="predicted"/>
<sequence>MPAPALRIPHANSGTGAQHRLAAGMLPIPSTSVDTSRTLLSTLRESANVSRPLKSVTGGGLAVWNAAERARSLKDKAGATMDCCDEILNGLVEPIPDSSDIPSGMDRASTSSRRRAFWMMCSEPWNPSRNVECSLRGSRTSTATRMRLMPALSARTKPAGISSSSRLYALNGNFRRCVICVTSRRSS</sequence>
<dbReference type="OrthoDB" id="3266391at2759"/>
<protein>
    <submittedName>
        <fullName evidence="1">Uncharacterized protein</fullName>
    </submittedName>
</protein>
<gene>
    <name evidence="1" type="ORF">LshimejAT787_0804730</name>
</gene>
<name>A0A9P3UPT6_LYOSH</name>
<evidence type="ECO:0000313" key="1">
    <source>
        <dbReference type="EMBL" id="GLB40602.1"/>
    </source>
</evidence>
<accession>A0A9P3UPT6</accession>
<evidence type="ECO:0000313" key="2">
    <source>
        <dbReference type="Proteomes" id="UP001063166"/>
    </source>
</evidence>
<keyword evidence="2" id="KW-1185">Reference proteome</keyword>
<dbReference type="EMBL" id="BRPK01000008">
    <property type="protein sequence ID" value="GLB40602.1"/>
    <property type="molecule type" value="Genomic_DNA"/>
</dbReference>
<dbReference type="Proteomes" id="UP001063166">
    <property type="component" value="Unassembled WGS sequence"/>
</dbReference>